<name>A0A645AJS9_9ZZZZ</name>
<evidence type="ECO:0000313" key="1">
    <source>
        <dbReference type="EMBL" id="MPM53380.1"/>
    </source>
</evidence>
<dbReference type="AlphaFoldDB" id="A0A645AJS9"/>
<sequence>MLLQKHGGDQRDQAVAVELFSVVGDGARAIHIRVEDDAHVGLVVQHALRDGIHRRLVLRVWLMVGEMPVGFKELAARGIRAQRLQHAVYIKPACAVARVHDDVKSLERVVIILGMYAAADSFDQPRGIDGEKIDLHEFAALHGGDERIRLRAGENARDVALLQPAVFRKKFQPVAVPGQVARGEHNRAIVLIALCDGAHEHTRCAGKAKVGKIRAHGEDSFRRRFEQCLAGEAGVPPDREPEFAFSRAFL</sequence>
<reference evidence="1" key="1">
    <citation type="submission" date="2019-08" db="EMBL/GenBank/DDBJ databases">
        <authorList>
            <person name="Kucharzyk K."/>
            <person name="Murdoch R.W."/>
            <person name="Higgins S."/>
            <person name="Loffler F."/>
        </authorList>
    </citation>
    <scope>NUCLEOTIDE SEQUENCE</scope>
</reference>
<dbReference type="EMBL" id="VSSQ01014308">
    <property type="protein sequence ID" value="MPM53380.1"/>
    <property type="molecule type" value="Genomic_DNA"/>
</dbReference>
<protein>
    <submittedName>
        <fullName evidence="1">Uncharacterized protein</fullName>
    </submittedName>
</protein>
<organism evidence="1">
    <name type="scientific">bioreactor metagenome</name>
    <dbReference type="NCBI Taxonomy" id="1076179"/>
    <lineage>
        <taxon>unclassified sequences</taxon>
        <taxon>metagenomes</taxon>
        <taxon>ecological metagenomes</taxon>
    </lineage>
</organism>
<accession>A0A645AJS9</accession>
<proteinExistence type="predicted"/>
<gene>
    <name evidence="1" type="ORF">SDC9_100147</name>
</gene>
<comment type="caution">
    <text evidence="1">The sequence shown here is derived from an EMBL/GenBank/DDBJ whole genome shotgun (WGS) entry which is preliminary data.</text>
</comment>